<feature type="compositionally biased region" description="Acidic residues" evidence="1">
    <location>
        <begin position="80"/>
        <end position="89"/>
    </location>
</feature>
<dbReference type="HOGENOM" id="CLU_891531_0_0_1"/>
<gene>
    <name evidence="2" type="ORF">GYMLUDRAFT_73644</name>
</gene>
<reference evidence="2 3" key="1">
    <citation type="submission" date="2014-04" db="EMBL/GenBank/DDBJ databases">
        <title>Evolutionary Origins and Diversification of the Mycorrhizal Mutualists.</title>
        <authorList>
            <consortium name="DOE Joint Genome Institute"/>
            <consortium name="Mycorrhizal Genomics Consortium"/>
            <person name="Kohler A."/>
            <person name="Kuo A."/>
            <person name="Nagy L.G."/>
            <person name="Floudas D."/>
            <person name="Copeland A."/>
            <person name="Barry K.W."/>
            <person name="Cichocki N."/>
            <person name="Veneault-Fourrey C."/>
            <person name="LaButti K."/>
            <person name="Lindquist E.A."/>
            <person name="Lipzen A."/>
            <person name="Lundell T."/>
            <person name="Morin E."/>
            <person name="Murat C."/>
            <person name="Riley R."/>
            <person name="Ohm R."/>
            <person name="Sun H."/>
            <person name="Tunlid A."/>
            <person name="Henrissat B."/>
            <person name="Grigoriev I.V."/>
            <person name="Hibbett D.S."/>
            <person name="Martin F."/>
        </authorList>
    </citation>
    <scope>NUCLEOTIDE SEQUENCE [LARGE SCALE GENOMIC DNA]</scope>
    <source>
        <strain evidence="2 3">FD-317 M1</strain>
    </source>
</reference>
<feature type="region of interest" description="Disordered" evidence="1">
    <location>
        <begin position="1"/>
        <end position="32"/>
    </location>
</feature>
<dbReference type="EMBL" id="KN834773">
    <property type="protein sequence ID" value="KIK60790.1"/>
    <property type="molecule type" value="Genomic_DNA"/>
</dbReference>
<evidence type="ECO:0000313" key="3">
    <source>
        <dbReference type="Proteomes" id="UP000053593"/>
    </source>
</evidence>
<dbReference type="Proteomes" id="UP000053593">
    <property type="component" value="Unassembled WGS sequence"/>
</dbReference>
<dbReference type="AlphaFoldDB" id="A0A0D0BAP8"/>
<evidence type="ECO:0000313" key="2">
    <source>
        <dbReference type="EMBL" id="KIK60790.1"/>
    </source>
</evidence>
<evidence type="ECO:0000256" key="1">
    <source>
        <dbReference type="SAM" id="MobiDB-lite"/>
    </source>
</evidence>
<keyword evidence="3" id="KW-1185">Reference proteome</keyword>
<sequence length="312" mass="35147">MSSLPNHTSSTTSAGQHGLTQRNGNKHNLSVTVPRNSIQYRISLELGSPFHASFSNFSSFRDRSLSARTRRNTTLRSLESDTESEYSTEGDEKARDGDDEAQYIFIPPTSPFYRPPPRRRHPFAADISDISFSCDALSDEGSYQTPAATFFLEALGHSLPTLMREDGGEFTVDAECFEGLEKDLLLSPMDVFQDNLFSSLTSRPRYSRNSTWEFNRYFLNVPEEIEEEESVNDLEFDPFNDSASDSFYSEEGSNLEQSNALRLREPCPIIVAAPLSRRLVAPFESSSFRASMASVVPRTKFCGAFLNKFLRK</sequence>
<dbReference type="OrthoDB" id="2660897at2759"/>
<organism evidence="2 3">
    <name type="scientific">Collybiopsis luxurians FD-317 M1</name>
    <dbReference type="NCBI Taxonomy" id="944289"/>
    <lineage>
        <taxon>Eukaryota</taxon>
        <taxon>Fungi</taxon>
        <taxon>Dikarya</taxon>
        <taxon>Basidiomycota</taxon>
        <taxon>Agaricomycotina</taxon>
        <taxon>Agaricomycetes</taxon>
        <taxon>Agaricomycetidae</taxon>
        <taxon>Agaricales</taxon>
        <taxon>Marasmiineae</taxon>
        <taxon>Omphalotaceae</taxon>
        <taxon>Collybiopsis</taxon>
        <taxon>Collybiopsis luxurians</taxon>
    </lineage>
</organism>
<feature type="region of interest" description="Disordered" evidence="1">
    <location>
        <begin position="71"/>
        <end position="99"/>
    </location>
</feature>
<name>A0A0D0BAP8_9AGAR</name>
<accession>A0A0D0BAP8</accession>
<proteinExistence type="predicted"/>
<protein>
    <submittedName>
        <fullName evidence="2">Uncharacterized protein</fullName>
    </submittedName>
</protein>